<dbReference type="GO" id="GO:0003700">
    <property type="term" value="F:DNA-binding transcription factor activity"/>
    <property type="evidence" value="ECO:0007669"/>
    <property type="project" value="InterPro"/>
</dbReference>
<evidence type="ECO:0000256" key="6">
    <source>
        <dbReference type="ARBA" id="ARBA00023136"/>
    </source>
</evidence>
<gene>
    <name evidence="11" type="ORF">JKP88DRAFT_349554</name>
</gene>
<feature type="compositionally biased region" description="Low complexity" evidence="8">
    <location>
        <begin position="26"/>
        <end position="37"/>
    </location>
</feature>
<name>A0A836CCE8_9STRA</name>
<dbReference type="GO" id="GO:0046513">
    <property type="term" value="P:ceramide biosynthetic process"/>
    <property type="evidence" value="ECO:0007669"/>
    <property type="project" value="TreeGrafter"/>
</dbReference>
<feature type="compositionally biased region" description="Low complexity" evidence="8">
    <location>
        <begin position="52"/>
        <end position="61"/>
    </location>
</feature>
<dbReference type="PANTHER" id="PTHR12988">
    <property type="entry name" value="SPHINGOMYELIN PHOSPHODIESTERASE 4"/>
    <property type="match status" value="1"/>
</dbReference>
<dbReference type="PANTHER" id="PTHR12988:SF6">
    <property type="entry name" value="SPHINGOMYELIN PHOSPHODIESTERASE 4"/>
    <property type="match status" value="1"/>
</dbReference>
<dbReference type="GO" id="GO:0006685">
    <property type="term" value="P:sphingomyelin catabolic process"/>
    <property type="evidence" value="ECO:0007669"/>
    <property type="project" value="TreeGrafter"/>
</dbReference>
<dbReference type="GO" id="GO:0043565">
    <property type="term" value="F:sequence-specific DNA binding"/>
    <property type="evidence" value="ECO:0007669"/>
    <property type="project" value="InterPro"/>
</dbReference>
<dbReference type="EMBL" id="JAFCMP010000390">
    <property type="protein sequence ID" value="KAG5180462.1"/>
    <property type="molecule type" value="Genomic_DNA"/>
</dbReference>
<dbReference type="InterPro" id="IPR000232">
    <property type="entry name" value="HSF_DNA-bd"/>
</dbReference>
<evidence type="ECO:0000259" key="10">
    <source>
        <dbReference type="Pfam" id="PF00447"/>
    </source>
</evidence>
<sequence>MAPRGSSQHGETRGYADANDAHNGGSSSSSSSSCASSNGRTVSSREADTANGRSSTTSSSGSVGGGGRRQMYDSSSSTSYGLPAAKPQATGRDLEGAKLLQHMQQHSEDDDDDMEHHEGGGEHSMNAEARAGGADTGKMLEECPSVVRWERGSLYVMDPVALQETVLPRFFRTARYESFLRQLHMYNFRKVEGKGRWNPAVYSHPSLRGTSDMSAIMDLRPRIRMAKVGGVKTKQASSAAANGGGGAAASGAASSGSGGEGGRSSTLSSGGGGSSARFAAQAPAAGAGMPEGYAANMQGAEGPGARSFVPIAAADAEAVVGVRGAHMKQVAGAASMAPGMIPFQQGMFAGGMYPQHSPFVQFAGGYGTLGEPTTQLQVQMLSAYGGGYPYLRQLGMPSEPTTTVFSPTGAAAPAFAAAHAGYAGGLYTQPFLAYSAGFAPAVQGSTHMPVMQAAPQYATVSYVDPSQQVAARHAAPQPVHPAFALVPAAASSDGSGSEQGTTSRSSAALESDASRHRDGARRSRHRDGARRRGGGSDAVKQESTRGSSSSSSKQQHSPQSATSPASGGAHEKGAAQRQLYGQQQGAPHKQQRQRRSSKVAQPSALAAGTAAAAAGPNERSGSSSSNGSGSSATTASGDGSGRRSNGMASGSGGSSATGPFADSALAVAAAGRMPPMMLPRAAFAEAALHPAALPLQALPPAMLAAAAGQGVPLHYAHQHLWGGGGVPQPAAPINPRLYIPPPRGGRREPSGEASAGRICVSRKSGDSACACAWETGARAGACRRALRSLRRLRPPPLRAPRHPRPCANGPAAHSLRRPENNTIPVEMHFEGATRVCSLYLLSFGTSGGQSQQQRFHSMCQWYIALLGRLFGDFDRSSPPPNVAGWMWYDGITNLNYQPQSQRQHGGGRGAQQPAEDMRVRGMTRAGACLWRMLSPSPGMPSGGPSGAGDAGGMSDEIPSFFQIIRNRHAVHFVFPVARLPLPSRLLLSNSPDTERLACSNVRLYKACLEDPPAAVKQHKIRLSMLELYWFKFAEYAASVKLDSTGGYVHAGPADGGLRYRDIQGKMLRAWGQFGARGLLHGNPYNTLVLGRRSAEFPALRLSYRVPSADYAREYLPHGNGASSAAVVVGASELFLRAVFDFWLGQNAVLRHDAAPASAQRWPRAPGANGMAGVSRARAMAQAPFDPIDAKTPDTCPFAPLSDAALHALLLLCAHLLADPALEAIERAIGQAIGAEVESAAAALDGREMGANALRGPRSLGLCAAAAPGAQLLPPMTPALQLLQPYVLDFLRLAFTRSSMHANSTAFALCVELWLLWLQPWTAPAILRGAAPARASGSPYATQGRGGPHRALSRVASAGSMLVAHMVAGARRRRGARAALWLFPPWRAWVLSNAYLYTVPLASIVRHARDMPLIAPQRSRGGAGGSGYSPTGSGEEEKGNMNMMLRIVGAFPDAVVDTLRCAEAIIAADRGGDRRGASARAAATNGGAAPSEMECQLALAHARAVERSVGTRPFSIAQHKASRTIKAEAEAQALLEEVAVQTVRAQGGAARHSVVSDILNRFMPGGGGDKEPAESKLATELRRIFAIDKDWKPQQALQYTEDSGAGTMLAPEREQSDWGYWLSKEGRQQVLQGERMCRPCDVVYLGDPMLAPTRSSEVAWLKFLLVKASLWLNEVQLPSQPEIAWLKFLLVKASLWLNEVASPPRACRLPTAEYGAEDEEPPPGEGPEENAGDDDDDVDLDASLLDEEPIPPAVGYSSGDAALADAYADALLLGGGGSKLAVAEARRRAFVLARARRRESWRHAWDRGDARGAVRALLAPRWSQFRVNLRPLADLRIITVLAAAVVLAKWVLPRSVSALALVMYVSPPASDARVLTLVLLTAWLMRLLLPTAVSLTAMSACIVAGLLRAAFV</sequence>
<evidence type="ECO:0000256" key="9">
    <source>
        <dbReference type="SAM" id="Phobius"/>
    </source>
</evidence>
<dbReference type="Pfam" id="PF00447">
    <property type="entry name" value="HSF_DNA-bind"/>
    <property type="match status" value="1"/>
</dbReference>
<dbReference type="OrthoDB" id="10251508at2759"/>
<comment type="subcellular location">
    <subcellularLocation>
        <location evidence="2">Membrane</location>
        <topology evidence="2">Single-pass membrane protein</topology>
    </subcellularLocation>
    <subcellularLocation>
        <location evidence="1">Nucleus</location>
    </subcellularLocation>
</comment>
<feature type="region of interest" description="Disordered" evidence="8">
    <location>
        <begin position="1"/>
        <end position="90"/>
    </location>
</feature>
<dbReference type="InterPro" id="IPR024129">
    <property type="entry name" value="Sphingomy_SMPD4"/>
</dbReference>
<dbReference type="InterPro" id="IPR036388">
    <property type="entry name" value="WH-like_DNA-bd_sf"/>
</dbReference>
<accession>A0A836CCE8</accession>
<feature type="region of interest" description="Disordered" evidence="8">
    <location>
        <begin position="102"/>
        <end position="137"/>
    </location>
</feature>
<evidence type="ECO:0000256" key="7">
    <source>
        <dbReference type="ARBA" id="ARBA00023242"/>
    </source>
</evidence>
<feature type="transmembrane region" description="Helical" evidence="9">
    <location>
        <begin position="1886"/>
        <end position="1910"/>
    </location>
</feature>
<organism evidence="11 12">
    <name type="scientific">Tribonema minus</name>
    <dbReference type="NCBI Taxonomy" id="303371"/>
    <lineage>
        <taxon>Eukaryota</taxon>
        <taxon>Sar</taxon>
        <taxon>Stramenopiles</taxon>
        <taxon>Ochrophyta</taxon>
        <taxon>PX clade</taxon>
        <taxon>Xanthophyceae</taxon>
        <taxon>Tribonematales</taxon>
        <taxon>Tribonemataceae</taxon>
        <taxon>Tribonema</taxon>
    </lineage>
</organism>
<feature type="region of interest" description="Disordered" evidence="8">
    <location>
        <begin position="237"/>
        <end position="276"/>
    </location>
</feature>
<reference evidence="11" key="1">
    <citation type="submission" date="2021-02" db="EMBL/GenBank/DDBJ databases">
        <title>First Annotated Genome of the Yellow-green Alga Tribonema minus.</title>
        <authorList>
            <person name="Mahan K.M."/>
        </authorList>
    </citation>
    <scope>NUCLEOTIDE SEQUENCE</scope>
    <source>
        <strain evidence="11">UTEX B ZZ1240</strain>
    </source>
</reference>
<keyword evidence="7" id="KW-0539">Nucleus</keyword>
<proteinExistence type="predicted"/>
<evidence type="ECO:0000256" key="2">
    <source>
        <dbReference type="ARBA" id="ARBA00004167"/>
    </source>
</evidence>
<protein>
    <recommendedName>
        <fullName evidence="10">HSF-type DNA-binding domain-containing protein</fullName>
    </recommendedName>
</protein>
<dbReference type="GO" id="GO:0046475">
    <property type="term" value="P:glycerophospholipid catabolic process"/>
    <property type="evidence" value="ECO:0007669"/>
    <property type="project" value="TreeGrafter"/>
</dbReference>
<dbReference type="Proteomes" id="UP000664859">
    <property type="component" value="Unassembled WGS sequence"/>
</dbReference>
<keyword evidence="6 9" id="KW-0472">Membrane</keyword>
<keyword evidence="5" id="KW-0238">DNA-binding</keyword>
<comment type="caution">
    <text evidence="11">The sequence shown here is derived from an EMBL/GenBank/DDBJ whole genome shotgun (WGS) entry which is preliminary data.</text>
</comment>
<keyword evidence="4 9" id="KW-1133">Transmembrane helix</keyword>
<keyword evidence="12" id="KW-1185">Reference proteome</keyword>
<feature type="compositionally biased region" description="Acidic residues" evidence="8">
    <location>
        <begin position="1714"/>
        <end position="1739"/>
    </location>
</feature>
<feature type="domain" description="HSF-type DNA-binding" evidence="10">
    <location>
        <begin position="138"/>
        <end position="207"/>
    </location>
</feature>
<dbReference type="PROSITE" id="PS51257">
    <property type="entry name" value="PROKAR_LIPOPROTEIN"/>
    <property type="match status" value="1"/>
</dbReference>
<feature type="compositionally biased region" description="Basic residues" evidence="8">
    <location>
        <begin position="522"/>
        <end position="533"/>
    </location>
</feature>
<evidence type="ECO:0000313" key="12">
    <source>
        <dbReference type="Proteomes" id="UP000664859"/>
    </source>
</evidence>
<keyword evidence="3 9" id="KW-0812">Transmembrane</keyword>
<feature type="region of interest" description="Disordered" evidence="8">
    <location>
        <begin position="1414"/>
        <end position="1435"/>
    </location>
</feature>
<dbReference type="SUPFAM" id="SSF46785">
    <property type="entry name" value="Winged helix' DNA-binding domain"/>
    <property type="match status" value="1"/>
</dbReference>
<dbReference type="Gene3D" id="1.10.10.10">
    <property type="entry name" value="Winged helix-like DNA-binding domain superfamily/Winged helix DNA-binding domain"/>
    <property type="match status" value="1"/>
</dbReference>
<evidence type="ECO:0000256" key="1">
    <source>
        <dbReference type="ARBA" id="ARBA00004123"/>
    </source>
</evidence>
<evidence type="ECO:0000256" key="8">
    <source>
        <dbReference type="SAM" id="MobiDB-lite"/>
    </source>
</evidence>
<dbReference type="GO" id="GO:0016020">
    <property type="term" value="C:membrane"/>
    <property type="evidence" value="ECO:0007669"/>
    <property type="project" value="UniProtKB-SubCell"/>
</dbReference>
<feature type="region of interest" description="Disordered" evidence="8">
    <location>
        <begin position="794"/>
        <end position="819"/>
    </location>
</feature>
<evidence type="ECO:0000256" key="4">
    <source>
        <dbReference type="ARBA" id="ARBA00022989"/>
    </source>
</evidence>
<feature type="region of interest" description="Disordered" evidence="8">
    <location>
        <begin position="1712"/>
        <end position="1739"/>
    </location>
</feature>
<feature type="compositionally biased region" description="Low complexity" evidence="8">
    <location>
        <begin position="544"/>
        <end position="560"/>
    </location>
</feature>
<feature type="compositionally biased region" description="Basic residues" evidence="8">
    <location>
        <begin position="794"/>
        <end position="804"/>
    </location>
</feature>
<dbReference type="InterPro" id="IPR036390">
    <property type="entry name" value="WH_DNA-bd_sf"/>
</dbReference>
<evidence type="ECO:0000313" key="11">
    <source>
        <dbReference type="EMBL" id="KAG5180462.1"/>
    </source>
</evidence>
<evidence type="ECO:0000256" key="3">
    <source>
        <dbReference type="ARBA" id="ARBA00022692"/>
    </source>
</evidence>
<evidence type="ECO:0000256" key="5">
    <source>
        <dbReference type="ARBA" id="ARBA00023125"/>
    </source>
</evidence>
<feature type="compositionally biased region" description="Basic and acidic residues" evidence="8">
    <location>
        <begin position="512"/>
        <end position="521"/>
    </location>
</feature>
<dbReference type="GO" id="GO:0050290">
    <property type="term" value="F:sphingomyelin phosphodiesterase D activity"/>
    <property type="evidence" value="ECO:0007669"/>
    <property type="project" value="InterPro"/>
</dbReference>
<dbReference type="GO" id="GO:0005634">
    <property type="term" value="C:nucleus"/>
    <property type="evidence" value="ECO:0007669"/>
    <property type="project" value="UniProtKB-SubCell"/>
</dbReference>
<feature type="compositionally biased region" description="Low complexity" evidence="8">
    <location>
        <begin position="600"/>
        <end position="648"/>
    </location>
</feature>
<feature type="region of interest" description="Disordered" evidence="8">
    <location>
        <begin position="489"/>
        <end position="657"/>
    </location>
</feature>
<feature type="compositionally biased region" description="Polar residues" evidence="8">
    <location>
        <begin position="492"/>
        <end position="508"/>
    </location>
</feature>